<comment type="function">
    <text evidence="2 9">Removes 5-oxoproline from various penultimate amino acid residues except L-proline.</text>
</comment>
<evidence type="ECO:0000256" key="7">
    <source>
        <dbReference type="ARBA" id="ARBA00022801"/>
    </source>
</evidence>
<comment type="similarity">
    <text evidence="4 9">Belongs to the peptidase C15 family.</text>
</comment>
<evidence type="ECO:0000256" key="4">
    <source>
        <dbReference type="ARBA" id="ARBA00006641"/>
    </source>
</evidence>
<dbReference type="CDD" id="cd00501">
    <property type="entry name" value="Peptidase_C15"/>
    <property type="match status" value="1"/>
</dbReference>
<dbReference type="EMBL" id="JACXBF010000269">
    <property type="protein sequence ID" value="MBD2801246.1"/>
    <property type="molecule type" value="Genomic_DNA"/>
</dbReference>
<comment type="catalytic activity">
    <reaction evidence="1 9 10">
        <text>Release of an N-terminal pyroglutamyl group from a polypeptide, the second amino acid generally not being Pro.</text>
        <dbReference type="EC" id="3.4.19.3"/>
    </reaction>
</comment>
<dbReference type="PIRSF" id="PIRSF015592">
    <property type="entry name" value="Prld-crbxl_pptds"/>
    <property type="match status" value="1"/>
</dbReference>
<evidence type="ECO:0000313" key="12">
    <source>
        <dbReference type="EMBL" id="MBD2801246.1"/>
    </source>
</evidence>
<dbReference type="InterPro" id="IPR036440">
    <property type="entry name" value="Peptidase_C15-like_sf"/>
</dbReference>
<dbReference type="InterPro" id="IPR033693">
    <property type="entry name" value="PGPEP1_Glu_AS"/>
</dbReference>
<keyword evidence="8 9" id="KW-0788">Thiol protease</keyword>
<comment type="subunit">
    <text evidence="9">Homotetramer.</text>
</comment>
<keyword evidence="5 9" id="KW-0963">Cytoplasm</keyword>
<dbReference type="NCBIfam" id="TIGR00504">
    <property type="entry name" value="pyro_pdase"/>
    <property type="match status" value="1"/>
</dbReference>
<dbReference type="SUPFAM" id="SSF53182">
    <property type="entry name" value="Pyrrolidone carboxyl peptidase (pyroglutamate aminopeptidase)"/>
    <property type="match status" value="1"/>
</dbReference>
<dbReference type="HAMAP" id="MF_00417">
    <property type="entry name" value="Pyrrolid_peptidase"/>
    <property type="match status" value="1"/>
</dbReference>
<dbReference type="PROSITE" id="PS01333">
    <property type="entry name" value="PYRASE_GLU"/>
    <property type="match status" value="1"/>
</dbReference>
<evidence type="ECO:0000256" key="2">
    <source>
        <dbReference type="ARBA" id="ARBA00002280"/>
    </source>
</evidence>
<evidence type="ECO:0000256" key="3">
    <source>
        <dbReference type="ARBA" id="ARBA00004496"/>
    </source>
</evidence>
<evidence type="ECO:0000256" key="11">
    <source>
        <dbReference type="PROSITE-ProRule" id="PRU10077"/>
    </source>
</evidence>
<dbReference type="PANTHER" id="PTHR23402:SF1">
    <property type="entry name" value="PYROGLUTAMYL-PEPTIDASE I"/>
    <property type="match status" value="1"/>
</dbReference>
<keyword evidence="6 9" id="KW-0645">Protease</keyword>
<feature type="active site" evidence="9">
    <location>
        <position position="169"/>
    </location>
</feature>
<evidence type="ECO:0000256" key="1">
    <source>
        <dbReference type="ARBA" id="ARBA00001770"/>
    </source>
</evidence>
<evidence type="ECO:0000256" key="9">
    <source>
        <dbReference type="HAMAP-Rule" id="MF_00417"/>
    </source>
</evidence>
<dbReference type="InterPro" id="IPR029762">
    <property type="entry name" value="PGP-I_bact-type"/>
</dbReference>
<comment type="subcellular location">
    <subcellularLocation>
        <location evidence="3 9">Cytoplasm</location>
    </subcellularLocation>
</comment>
<dbReference type="InterPro" id="IPR016125">
    <property type="entry name" value="Peptidase_C15-like"/>
</dbReference>
<dbReference type="InterPro" id="IPR000816">
    <property type="entry name" value="Peptidase_C15"/>
</dbReference>
<dbReference type="EC" id="3.4.19.3" evidence="9"/>
<evidence type="ECO:0000256" key="6">
    <source>
        <dbReference type="ARBA" id="ARBA00022670"/>
    </source>
</evidence>
<dbReference type="FunFam" id="3.40.630.20:FF:000001">
    <property type="entry name" value="Pyrrolidone-carboxylate peptidase"/>
    <property type="match status" value="1"/>
</dbReference>
<feature type="active site" evidence="9 10">
    <location>
        <position position="80"/>
    </location>
</feature>
<reference evidence="12" key="1">
    <citation type="submission" date="2020-09" db="EMBL/GenBank/DDBJ databases">
        <authorList>
            <person name="Palma L."/>
            <person name="Caballero P."/>
            <person name="Berry C."/>
            <person name="Del Valle E."/>
        </authorList>
    </citation>
    <scope>NUCLEOTIDE SEQUENCE</scope>
    <source>
        <strain evidence="12">M</strain>
    </source>
</reference>
<dbReference type="PROSITE" id="PS01334">
    <property type="entry name" value="PYRASE_CYS"/>
    <property type="match status" value="1"/>
</dbReference>
<keyword evidence="7 9" id="KW-0378">Hydrolase</keyword>
<dbReference type="NCBIfam" id="NF009676">
    <property type="entry name" value="PRK13197.1"/>
    <property type="match status" value="1"/>
</dbReference>
<dbReference type="PANTHER" id="PTHR23402">
    <property type="entry name" value="PROTEASE FAMILY C15 PYROGLUTAMYL-PEPTIDASE I-RELATED"/>
    <property type="match status" value="1"/>
</dbReference>
<dbReference type="PRINTS" id="PR00706">
    <property type="entry name" value="PYROGLUPTASE"/>
</dbReference>
<evidence type="ECO:0000256" key="10">
    <source>
        <dbReference type="PROSITE-ProRule" id="PRU10076"/>
    </source>
</evidence>
<dbReference type="InterPro" id="IPR033694">
    <property type="entry name" value="PGPEP1_Cys_AS"/>
</dbReference>
<organism evidence="12">
    <name type="scientific">Xenorhabdus szentirmaii</name>
    <dbReference type="NCBI Taxonomy" id="290112"/>
    <lineage>
        <taxon>Bacteria</taxon>
        <taxon>Pseudomonadati</taxon>
        <taxon>Pseudomonadota</taxon>
        <taxon>Gammaproteobacteria</taxon>
        <taxon>Enterobacterales</taxon>
        <taxon>Morganellaceae</taxon>
        <taxon>Xenorhabdus</taxon>
    </lineage>
</organism>
<proteinExistence type="inferred from homology"/>
<accession>A0AAW3YWA4</accession>
<evidence type="ECO:0000256" key="5">
    <source>
        <dbReference type="ARBA" id="ARBA00022490"/>
    </source>
</evidence>
<feature type="active site" evidence="9 11">
    <location>
        <position position="143"/>
    </location>
</feature>
<gene>
    <name evidence="9 12" type="primary">pcp</name>
    <name evidence="12" type="ORF">ID854_12445</name>
</gene>
<evidence type="ECO:0000256" key="8">
    <source>
        <dbReference type="ARBA" id="ARBA00022807"/>
    </source>
</evidence>
<reference evidence="12" key="2">
    <citation type="journal article" date="2024" name="Toxins">
        <title>Genome Sequence Analysis of Native Xenorhabdus Strains Isolated from Entomopathogenic Nematodes in Argentina.</title>
        <authorList>
            <person name="Palma L."/>
            <person name="Frizzo L."/>
            <person name="Kaiser S."/>
            <person name="Berry C."/>
            <person name="Caballero P."/>
            <person name="Bode H.B."/>
            <person name="Del Valle E.E."/>
        </authorList>
    </citation>
    <scope>NUCLEOTIDE SEQUENCE</scope>
    <source>
        <strain evidence="12">M</strain>
    </source>
</reference>
<name>A0AAW3YWA4_9GAMM</name>
<dbReference type="Proteomes" id="UP001193920">
    <property type="component" value="Unassembled WGS sequence"/>
</dbReference>
<dbReference type="Gene3D" id="3.40.630.20">
    <property type="entry name" value="Peptidase C15, pyroglutamyl peptidase I-like"/>
    <property type="match status" value="1"/>
</dbReference>
<dbReference type="GO" id="GO:0006508">
    <property type="term" value="P:proteolysis"/>
    <property type="evidence" value="ECO:0007669"/>
    <property type="project" value="UniProtKB-KW"/>
</dbReference>
<dbReference type="GO" id="GO:0016920">
    <property type="term" value="F:pyroglutamyl-peptidase activity"/>
    <property type="evidence" value="ECO:0007669"/>
    <property type="project" value="UniProtKB-UniRule"/>
</dbReference>
<comment type="caution">
    <text evidence="12">The sequence shown here is derived from an EMBL/GenBank/DDBJ whole genome shotgun (WGS) entry which is preliminary data.</text>
</comment>
<dbReference type="RefSeq" id="WP_323866869.1">
    <property type="nucleotide sequence ID" value="NZ_JACXBF010000269.1"/>
</dbReference>
<dbReference type="GO" id="GO:0005829">
    <property type="term" value="C:cytosol"/>
    <property type="evidence" value="ECO:0007669"/>
    <property type="project" value="InterPro"/>
</dbReference>
<dbReference type="AlphaFoldDB" id="A0AAW3YWA4"/>
<protein>
    <recommendedName>
        <fullName evidence="9">Pyrrolidone-carboxylate peptidase</fullName>
        <ecNumber evidence="9">3.4.19.3</ecNumber>
    </recommendedName>
    <alternativeName>
        <fullName evidence="9">5-oxoprolyl-peptidase</fullName>
    </alternativeName>
    <alternativeName>
        <fullName evidence="9">Pyroglutamyl-peptidase I</fullName>
        <shortName evidence="9">PGP-I</shortName>
        <shortName evidence="9">Pyrase</shortName>
    </alternativeName>
</protein>
<dbReference type="Pfam" id="PF01470">
    <property type="entry name" value="Peptidase_C15"/>
    <property type="match status" value="1"/>
</dbReference>
<sequence length="217" mass="23142">MKTILLTGFEPFGGETVNPSWEAVKPLHGCQIAGAHIEAYSLPCVFDDSLERLYAAIERIKPEVVIATGEAGGRPDITVERVAININDARIPDNAGKQPIDIPVIKDGPSAYFSSLPIKAIVNELKLAGIPASVSQTAGTFVCNHVMYGLLHYLSLNPLYPAVRGGFIHVPYLPEQAVKHSGAPSMVVGQMTAALKIAVESTLKYEKDMSVTGGTTS</sequence>